<sequence length="172" mass="19623">MTRLHNQQWCNEISQTSTGIRTGEKSLLVRLGSYQVETFDNRVHRAIFINVFGDMLPNTDIKYCYELIQTGDPAKVNGTRADKTVTLSFSQASDSYLREAVQGFFLEESTTCTCSLSYDCYHSGTAQWYKRDSVEVESTSDTINFCDNNKNNRAQDSYYLKNEIFSPGKRSP</sequence>
<accession>A0AAE1B4N9</accession>
<reference evidence="1" key="1">
    <citation type="journal article" date="2023" name="G3 (Bethesda)">
        <title>A reference genome for the long-term kleptoplast-retaining sea slug Elysia crispata morphotype clarki.</title>
        <authorList>
            <person name="Eastman K.E."/>
            <person name="Pendleton A.L."/>
            <person name="Shaikh M.A."/>
            <person name="Suttiyut T."/>
            <person name="Ogas R."/>
            <person name="Tomko P."/>
            <person name="Gavelis G."/>
            <person name="Widhalm J.R."/>
            <person name="Wisecaver J.H."/>
        </authorList>
    </citation>
    <scope>NUCLEOTIDE SEQUENCE</scope>
    <source>
        <strain evidence="1">ECLA1</strain>
    </source>
</reference>
<dbReference type="AlphaFoldDB" id="A0AAE1B4N9"/>
<evidence type="ECO:0000313" key="1">
    <source>
        <dbReference type="EMBL" id="KAK3799598.1"/>
    </source>
</evidence>
<dbReference type="EMBL" id="JAWDGP010000549">
    <property type="protein sequence ID" value="KAK3799598.1"/>
    <property type="molecule type" value="Genomic_DNA"/>
</dbReference>
<organism evidence="1 2">
    <name type="scientific">Elysia crispata</name>
    <name type="common">lettuce slug</name>
    <dbReference type="NCBI Taxonomy" id="231223"/>
    <lineage>
        <taxon>Eukaryota</taxon>
        <taxon>Metazoa</taxon>
        <taxon>Spiralia</taxon>
        <taxon>Lophotrochozoa</taxon>
        <taxon>Mollusca</taxon>
        <taxon>Gastropoda</taxon>
        <taxon>Heterobranchia</taxon>
        <taxon>Euthyneura</taxon>
        <taxon>Panpulmonata</taxon>
        <taxon>Sacoglossa</taxon>
        <taxon>Placobranchoidea</taxon>
        <taxon>Plakobranchidae</taxon>
        <taxon>Elysia</taxon>
    </lineage>
</organism>
<protein>
    <submittedName>
        <fullName evidence="1">Uncharacterized protein</fullName>
    </submittedName>
</protein>
<keyword evidence="2" id="KW-1185">Reference proteome</keyword>
<evidence type="ECO:0000313" key="2">
    <source>
        <dbReference type="Proteomes" id="UP001283361"/>
    </source>
</evidence>
<name>A0AAE1B4N9_9GAST</name>
<dbReference type="Proteomes" id="UP001283361">
    <property type="component" value="Unassembled WGS sequence"/>
</dbReference>
<proteinExistence type="predicted"/>
<gene>
    <name evidence="1" type="ORF">RRG08_057472</name>
</gene>
<comment type="caution">
    <text evidence="1">The sequence shown here is derived from an EMBL/GenBank/DDBJ whole genome shotgun (WGS) entry which is preliminary data.</text>
</comment>